<sequence length="127" mass="11894">MLKRFWKDENGASAAEYALILAVVGPGLGAAALVLGANVGQSGSSLESDLDATNAYAAASPSNNGGGKVNSGSTTTGGGTTTGGSTTTGGGTDTGGVTDTGGGTNTGGNPPTNPGGQSCNPKAKKCG</sequence>
<evidence type="ECO:0000256" key="1">
    <source>
        <dbReference type="SAM" id="MobiDB-lite"/>
    </source>
</evidence>
<reference evidence="2 3" key="1">
    <citation type="journal article" date="2014" name="Int. J. Syst. Evol. Microbiol.">
        <title>Complete genome sequence of Corynebacterium casei LMG S-19264T (=DSM 44701T), isolated from a smear-ripened cheese.</title>
        <authorList>
            <consortium name="US DOE Joint Genome Institute (JGI-PGF)"/>
            <person name="Walter F."/>
            <person name="Albersmeier A."/>
            <person name="Kalinowski J."/>
            <person name="Ruckert C."/>
        </authorList>
    </citation>
    <scope>NUCLEOTIDE SEQUENCE [LARGE SCALE GENOMIC DNA]</scope>
    <source>
        <strain evidence="2 3">CGMCC 1.15358</strain>
    </source>
</reference>
<keyword evidence="3" id="KW-1185">Reference proteome</keyword>
<organism evidence="2 3">
    <name type="scientific">Croceicoccus pelagius</name>
    <dbReference type="NCBI Taxonomy" id="1703341"/>
    <lineage>
        <taxon>Bacteria</taxon>
        <taxon>Pseudomonadati</taxon>
        <taxon>Pseudomonadota</taxon>
        <taxon>Alphaproteobacteria</taxon>
        <taxon>Sphingomonadales</taxon>
        <taxon>Erythrobacteraceae</taxon>
        <taxon>Croceicoccus</taxon>
    </lineage>
</organism>
<proteinExistence type="predicted"/>
<protein>
    <recommendedName>
        <fullName evidence="4">Flp family type IVb pilin</fullName>
    </recommendedName>
</protein>
<accession>A0A916YA29</accession>
<feature type="compositionally biased region" description="Low complexity" evidence="1">
    <location>
        <begin position="107"/>
        <end position="116"/>
    </location>
</feature>
<dbReference type="Proteomes" id="UP000598997">
    <property type="component" value="Unassembled WGS sequence"/>
</dbReference>
<feature type="compositionally biased region" description="Gly residues" evidence="1">
    <location>
        <begin position="64"/>
        <end position="106"/>
    </location>
</feature>
<dbReference type="AlphaFoldDB" id="A0A916YA29"/>
<dbReference type="RefSeq" id="WP_066764668.1">
    <property type="nucleotide sequence ID" value="NZ_BMIO01000002.1"/>
</dbReference>
<dbReference type="EMBL" id="BMIO01000002">
    <property type="protein sequence ID" value="GGD36418.1"/>
    <property type="molecule type" value="Genomic_DNA"/>
</dbReference>
<evidence type="ECO:0008006" key="4">
    <source>
        <dbReference type="Google" id="ProtNLM"/>
    </source>
</evidence>
<feature type="region of interest" description="Disordered" evidence="1">
    <location>
        <begin position="56"/>
        <end position="127"/>
    </location>
</feature>
<evidence type="ECO:0000313" key="3">
    <source>
        <dbReference type="Proteomes" id="UP000598997"/>
    </source>
</evidence>
<gene>
    <name evidence="2" type="ORF">GCM10010989_08110</name>
</gene>
<evidence type="ECO:0000313" key="2">
    <source>
        <dbReference type="EMBL" id="GGD36418.1"/>
    </source>
</evidence>
<comment type="caution">
    <text evidence="2">The sequence shown here is derived from an EMBL/GenBank/DDBJ whole genome shotgun (WGS) entry which is preliminary data.</text>
</comment>
<name>A0A916YA29_9SPHN</name>